<dbReference type="AlphaFoldDB" id="A0A0L0HTV2"/>
<dbReference type="SUPFAM" id="SSF52096">
    <property type="entry name" value="ClpP/crotonase"/>
    <property type="match status" value="1"/>
</dbReference>
<dbReference type="eggNOG" id="KOG1679">
    <property type="taxonomic scope" value="Eukaryota"/>
</dbReference>
<dbReference type="OrthoDB" id="410701at2759"/>
<dbReference type="Gene3D" id="1.10.12.10">
    <property type="entry name" value="Lyase 2-enoyl-coa Hydratase, Chain A, domain 2"/>
    <property type="match status" value="1"/>
</dbReference>
<dbReference type="Pfam" id="PF00378">
    <property type="entry name" value="ECH_1"/>
    <property type="match status" value="1"/>
</dbReference>
<dbReference type="PANTHER" id="PTHR11941:SF171">
    <property type="entry name" value="SD19268P"/>
    <property type="match status" value="1"/>
</dbReference>
<keyword evidence="2" id="KW-0456">Lyase</keyword>
<name>A0A0L0HTV2_SPIPD</name>
<proteinExistence type="inferred from homology"/>
<evidence type="ECO:0000256" key="1">
    <source>
        <dbReference type="ARBA" id="ARBA00005254"/>
    </source>
</evidence>
<accession>A0A0L0HTV2</accession>
<comment type="similarity">
    <text evidence="1 3">Belongs to the enoyl-CoA hydratase/isomerase family.</text>
</comment>
<dbReference type="InParanoid" id="A0A0L0HTV2"/>
<evidence type="ECO:0008006" key="6">
    <source>
        <dbReference type="Google" id="ProtNLM"/>
    </source>
</evidence>
<evidence type="ECO:0000256" key="2">
    <source>
        <dbReference type="ARBA" id="ARBA00023239"/>
    </source>
</evidence>
<dbReference type="InterPro" id="IPR014748">
    <property type="entry name" value="Enoyl-CoA_hydra_C"/>
</dbReference>
<evidence type="ECO:0000256" key="3">
    <source>
        <dbReference type="RuleBase" id="RU003707"/>
    </source>
</evidence>
<dbReference type="InterPro" id="IPR018376">
    <property type="entry name" value="Enoyl-CoA_hyd/isom_CS"/>
</dbReference>
<dbReference type="Proteomes" id="UP000053201">
    <property type="component" value="Unassembled WGS sequence"/>
</dbReference>
<dbReference type="Gene3D" id="3.90.226.10">
    <property type="entry name" value="2-enoyl-CoA Hydratase, Chain A, domain 1"/>
    <property type="match status" value="1"/>
</dbReference>
<reference evidence="4 5" key="1">
    <citation type="submission" date="2009-08" db="EMBL/GenBank/DDBJ databases">
        <title>The Genome Sequence of Spizellomyces punctatus strain DAOM BR117.</title>
        <authorList>
            <consortium name="The Broad Institute Genome Sequencing Platform"/>
            <person name="Russ C."/>
            <person name="Cuomo C."/>
            <person name="Shea T."/>
            <person name="Young S.K."/>
            <person name="Zeng Q."/>
            <person name="Koehrsen M."/>
            <person name="Haas B."/>
            <person name="Borodovsky M."/>
            <person name="Guigo R."/>
            <person name="Alvarado L."/>
            <person name="Berlin A."/>
            <person name="Bochicchio J."/>
            <person name="Borenstein D."/>
            <person name="Chapman S."/>
            <person name="Chen Z."/>
            <person name="Engels R."/>
            <person name="Freedman E."/>
            <person name="Gellesch M."/>
            <person name="Goldberg J."/>
            <person name="Griggs A."/>
            <person name="Gujja S."/>
            <person name="Heiman D."/>
            <person name="Hepburn T."/>
            <person name="Howarth C."/>
            <person name="Jen D."/>
            <person name="Larson L."/>
            <person name="Lewis B."/>
            <person name="Mehta T."/>
            <person name="Park D."/>
            <person name="Pearson M."/>
            <person name="Roberts A."/>
            <person name="Saif S."/>
            <person name="Shenoy N."/>
            <person name="Sisk P."/>
            <person name="Stolte C."/>
            <person name="Sykes S."/>
            <person name="Thomson T."/>
            <person name="Walk T."/>
            <person name="White J."/>
            <person name="Yandava C."/>
            <person name="Burger G."/>
            <person name="Gray M.W."/>
            <person name="Holland P.W.H."/>
            <person name="King N."/>
            <person name="Lang F.B.F."/>
            <person name="Roger A.J."/>
            <person name="Ruiz-Trillo I."/>
            <person name="Lander E."/>
            <person name="Nusbaum C."/>
        </authorList>
    </citation>
    <scope>NUCLEOTIDE SEQUENCE [LARGE SCALE GENOMIC DNA]</scope>
    <source>
        <strain evidence="4 5">DAOM BR117</strain>
    </source>
</reference>
<evidence type="ECO:0000313" key="4">
    <source>
        <dbReference type="EMBL" id="KND04522.1"/>
    </source>
</evidence>
<protein>
    <recommendedName>
        <fullName evidence="6">Enoyl-CoA hydratase/isomerase</fullName>
    </recommendedName>
</protein>
<dbReference type="PROSITE" id="PS00166">
    <property type="entry name" value="ENOYL_COA_HYDRATASE"/>
    <property type="match status" value="1"/>
</dbReference>
<evidence type="ECO:0000313" key="5">
    <source>
        <dbReference type="Proteomes" id="UP000053201"/>
    </source>
</evidence>
<dbReference type="FunFam" id="1.10.12.10:FF:000001">
    <property type="entry name" value="Probable enoyl-CoA hydratase, mitochondrial"/>
    <property type="match status" value="1"/>
</dbReference>
<keyword evidence="5" id="KW-1185">Reference proteome</keyword>
<sequence length="297" mass="31776">MIKGFGSLTGAAQRVVSASLVKPCLTNSFRRMLSTSVQECFIERLDGKDTGISVLNFNRPAAKNALGRVFMKQFQDALDEMRFDDQVRVVIVRSLVNKVFCAGADLKERATMTPPEVAGFVYGLRTAFGNLESLPVPTIAAIDGAALGGGLEVALSTDIRVAGAGAKLGLPETRLAIIPGAGGTQRLPRLIGIPKAKELIFTARTLNSEEAEKIGLVNHATAGSAYNKALELARQILDKGPVAIKMAKLAIDKGSQVDISSGLAFEQTCYAQVIPTEDRLEGLAAFREKRDPIYKGR</sequence>
<dbReference type="GO" id="GO:0005739">
    <property type="term" value="C:mitochondrion"/>
    <property type="evidence" value="ECO:0007669"/>
    <property type="project" value="TreeGrafter"/>
</dbReference>
<dbReference type="VEuPathDB" id="FungiDB:SPPG_00251"/>
<dbReference type="RefSeq" id="XP_016612561.1">
    <property type="nucleotide sequence ID" value="XM_016748582.1"/>
</dbReference>
<dbReference type="InterPro" id="IPR029045">
    <property type="entry name" value="ClpP/crotonase-like_dom_sf"/>
</dbReference>
<dbReference type="GO" id="GO:0006635">
    <property type="term" value="P:fatty acid beta-oxidation"/>
    <property type="evidence" value="ECO:0007669"/>
    <property type="project" value="TreeGrafter"/>
</dbReference>
<gene>
    <name evidence="4" type="ORF">SPPG_00251</name>
</gene>
<dbReference type="FunFam" id="3.90.226.10:FF:000009">
    <property type="entry name" value="Carnitinyl-CoA dehydratase"/>
    <property type="match status" value="1"/>
</dbReference>
<organism evidence="4 5">
    <name type="scientific">Spizellomyces punctatus (strain DAOM BR117)</name>
    <dbReference type="NCBI Taxonomy" id="645134"/>
    <lineage>
        <taxon>Eukaryota</taxon>
        <taxon>Fungi</taxon>
        <taxon>Fungi incertae sedis</taxon>
        <taxon>Chytridiomycota</taxon>
        <taxon>Chytridiomycota incertae sedis</taxon>
        <taxon>Chytridiomycetes</taxon>
        <taxon>Spizellomycetales</taxon>
        <taxon>Spizellomycetaceae</taxon>
        <taxon>Spizellomyces</taxon>
    </lineage>
</organism>
<dbReference type="PANTHER" id="PTHR11941">
    <property type="entry name" value="ENOYL-COA HYDRATASE-RELATED"/>
    <property type="match status" value="1"/>
</dbReference>
<dbReference type="InterPro" id="IPR001753">
    <property type="entry name" value="Enoyl-CoA_hydra/iso"/>
</dbReference>
<dbReference type="GeneID" id="27683993"/>
<dbReference type="OMA" id="YEQAHAW"/>
<dbReference type="STRING" id="645134.A0A0L0HTV2"/>
<dbReference type="GO" id="GO:0016836">
    <property type="term" value="F:hydro-lyase activity"/>
    <property type="evidence" value="ECO:0007669"/>
    <property type="project" value="UniProtKB-ARBA"/>
</dbReference>
<dbReference type="EMBL" id="KQ257450">
    <property type="protein sequence ID" value="KND04522.1"/>
    <property type="molecule type" value="Genomic_DNA"/>
</dbReference>
<dbReference type="CDD" id="cd06558">
    <property type="entry name" value="crotonase-like"/>
    <property type="match status" value="1"/>
</dbReference>